<protein>
    <submittedName>
        <fullName evidence="1">Phage tail protein</fullName>
    </submittedName>
</protein>
<name>A0AAW4BKS2_VIBAN</name>
<dbReference type="EMBL" id="SCLC01001762">
    <property type="protein sequence ID" value="MBF4438165.1"/>
    <property type="molecule type" value="Genomic_DNA"/>
</dbReference>
<feature type="non-terminal residue" evidence="1">
    <location>
        <position position="92"/>
    </location>
</feature>
<proteinExistence type="predicted"/>
<dbReference type="Proteomes" id="UP000786185">
    <property type="component" value="Unassembled WGS sequence"/>
</dbReference>
<sequence>MAKRSPFRAGRSLEVLYENVEILTGQRGDGRYRAVTEKDVAVVNAKNAQSNVSQSGEGSSGLVQIPHAPHHVQAFGGFTAVLVQWDTPQFRG</sequence>
<dbReference type="AlphaFoldDB" id="A0AAW4BKS2"/>
<organism evidence="1 2">
    <name type="scientific">Vibrio anguillarum</name>
    <name type="common">Listonella anguillarum</name>
    <dbReference type="NCBI Taxonomy" id="55601"/>
    <lineage>
        <taxon>Bacteria</taxon>
        <taxon>Pseudomonadati</taxon>
        <taxon>Pseudomonadota</taxon>
        <taxon>Gammaproteobacteria</taxon>
        <taxon>Vibrionales</taxon>
        <taxon>Vibrionaceae</taxon>
        <taxon>Vibrio</taxon>
    </lineage>
</organism>
<comment type="caution">
    <text evidence="1">The sequence shown here is derived from an EMBL/GenBank/DDBJ whole genome shotgun (WGS) entry which is preliminary data.</text>
</comment>
<gene>
    <name evidence="1" type="ORF">ERJ77_27510</name>
</gene>
<reference evidence="1" key="1">
    <citation type="journal article" date="2021" name="PeerJ">
        <title>Analysis of 44 Vibrio anguillarum genomes reveals high genetic diversity.</title>
        <authorList>
            <person name="Hansen M.J."/>
            <person name="Dalsgaard I."/>
        </authorList>
    </citation>
    <scope>NUCLEOTIDE SEQUENCE</scope>
    <source>
        <strain evidence="1">850617-1/1</strain>
    </source>
</reference>
<evidence type="ECO:0000313" key="1">
    <source>
        <dbReference type="EMBL" id="MBF4438165.1"/>
    </source>
</evidence>
<accession>A0AAW4BKS2</accession>
<evidence type="ECO:0000313" key="2">
    <source>
        <dbReference type="Proteomes" id="UP000786185"/>
    </source>
</evidence>